<dbReference type="EMBL" id="MT144762">
    <property type="protein sequence ID" value="QJH98978.1"/>
    <property type="molecule type" value="Genomic_DNA"/>
</dbReference>
<accession>A0A6M3XM22</accession>
<protein>
    <submittedName>
        <fullName evidence="1">Uncharacterized protein</fullName>
    </submittedName>
</protein>
<reference evidence="1" key="1">
    <citation type="submission" date="2020-03" db="EMBL/GenBank/DDBJ databases">
        <title>The deep terrestrial virosphere.</title>
        <authorList>
            <person name="Holmfeldt K."/>
            <person name="Nilsson E."/>
            <person name="Simone D."/>
            <person name="Lopez-Fernandez M."/>
            <person name="Wu X."/>
            <person name="de Brujin I."/>
            <person name="Lundin D."/>
            <person name="Andersson A."/>
            <person name="Bertilsson S."/>
            <person name="Dopson M."/>
        </authorList>
    </citation>
    <scope>NUCLEOTIDE SEQUENCE</scope>
    <source>
        <strain evidence="1">TM448B01461</strain>
    </source>
</reference>
<evidence type="ECO:0000313" key="1">
    <source>
        <dbReference type="EMBL" id="QJH98978.1"/>
    </source>
</evidence>
<gene>
    <name evidence="1" type="ORF">TM448B01461_0002</name>
</gene>
<sequence length="56" mass="6415">MMEISVSEKSGWVSDLIFRELKRFEEDAKVSADCVNVVRVDNRITSVGLDIRRSEV</sequence>
<proteinExistence type="predicted"/>
<name>A0A6M3XM22_9ZZZZ</name>
<organism evidence="1">
    <name type="scientific">viral metagenome</name>
    <dbReference type="NCBI Taxonomy" id="1070528"/>
    <lineage>
        <taxon>unclassified sequences</taxon>
        <taxon>metagenomes</taxon>
        <taxon>organismal metagenomes</taxon>
    </lineage>
</organism>
<dbReference type="AlphaFoldDB" id="A0A6M3XM22"/>